<dbReference type="InterPro" id="IPR011990">
    <property type="entry name" value="TPR-like_helical_dom_sf"/>
</dbReference>
<sequence>MSKPLLSILIIFILFLIGVGAATAQVRLPQPSPEAFIKQTIGLTDITLRYHAPGVKGRKIFGSLVPYGKLWRAGANEATLITFQDELFLNHERVPAGTYSFFILPESDSVWNIVLNKDTTLWGLEGYNELNDVAYLRVTPKKAPFHETMQFSFSDIGTNTGYLHMNWEETQVSIRIETEVEKKALANIKKALAEAKPDDWYVWAQCADYMVSRKEYHEQALEWINKSIAIKETFFNNWVKARLYALNNEYQMAASLTAKAIQLGDKEPESFKTYAKEIQSAYNDWKKRKF</sequence>
<dbReference type="EMBL" id="JBHUIM010000001">
    <property type="protein sequence ID" value="MFD2245002.1"/>
    <property type="molecule type" value="Genomic_DNA"/>
</dbReference>
<keyword evidence="2" id="KW-1185">Reference proteome</keyword>
<proteinExistence type="predicted"/>
<comment type="caution">
    <text evidence="1">The sequence shown here is derived from an EMBL/GenBank/DDBJ whole genome shotgun (WGS) entry which is preliminary data.</text>
</comment>
<dbReference type="InterPro" id="IPR021314">
    <property type="entry name" value="DUF2911"/>
</dbReference>
<dbReference type="Gene3D" id="1.25.40.10">
    <property type="entry name" value="Tetratricopeptide repeat domain"/>
    <property type="match status" value="1"/>
</dbReference>
<dbReference type="Proteomes" id="UP001597374">
    <property type="component" value="Unassembled WGS sequence"/>
</dbReference>
<accession>A0ABW5CTT5</accession>
<organism evidence="1 2">
    <name type="scientific">Pontibacter ruber</name>
    <dbReference type="NCBI Taxonomy" id="1343895"/>
    <lineage>
        <taxon>Bacteria</taxon>
        <taxon>Pseudomonadati</taxon>
        <taxon>Bacteroidota</taxon>
        <taxon>Cytophagia</taxon>
        <taxon>Cytophagales</taxon>
        <taxon>Hymenobacteraceae</taxon>
        <taxon>Pontibacter</taxon>
    </lineage>
</organism>
<name>A0ABW5CTT5_9BACT</name>
<gene>
    <name evidence="1" type="ORF">ACFSKP_01975</name>
</gene>
<dbReference type="SUPFAM" id="SSF48452">
    <property type="entry name" value="TPR-like"/>
    <property type="match status" value="1"/>
</dbReference>
<reference evidence="2" key="1">
    <citation type="journal article" date="2019" name="Int. J. Syst. Evol. Microbiol.">
        <title>The Global Catalogue of Microorganisms (GCM) 10K type strain sequencing project: providing services to taxonomists for standard genome sequencing and annotation.</title>
        <authorList>
            <consortium name="The Broad Institute Genomics Platform"/>
            <consortium name="The Broad Institute Genome Sequencing Center for Infectious Disease"/>
            <person name="Wu L."/>
            <person name="Ma J."/>
        </authorList>
    </citation>
    <scope>NUCLEOTIDE SEQUENCE [LARGE SCALE GENOMIC DNA]</scope>
    <source>
        <strain evidence="2">CGMCC 4.1782</strain>
    </source>
</reference>
<dbReference type="Pfam" id="PF11138">
    <property type="entry name" value="DUF2911"/>
    <property type="match status" value="1"/>
</dbReference>
<dbReference type="RefSeq" id="WP_250429626.1">
    <property type="nucleotide sequence ID" value="NZ_JALPRR010000002.1"/>
</dbReference>
<protein>
    <submittedName>
        <fullName evidence="1">DUF2911 domain-containing protein</fullName>
    </submittedName>
</protein>
<evidence type="ECO:0000313" key="2">
    <source>
        <dbReference type="Proteomes" id="UP001597374"/>
    </source>
</evidence>
<evidence type="ECO:0000313" key="1">
    <source>
        <dbReference type="EMBL" id="MFD2245002.1"/>
    </source>
</evidence>